<reference evidence="2" key="1">
    <citation type="journal article" date="2021" name="PeerJ">
        <title>Extensive microbial diversity within the chicken gut microbiome revealed by metagenomics and culture.</title>
        <authorList>
            <person name="Gilroy R."/>
            <person name="Ravi A."/>
            <person name="Getino M."/>
            <person name="Pursley I."/>
            <person name="Horton D.L."/>
            <person name="Alikhan N.F."/>
            <person name="Baker D."/>
            <person name="Gharbi K."/>
            <person name="Hall N."/>
            <person name="Watson M."/>
            <person name="Adriaenssens E.M."/>
            <person name="Foster-Nyarko E."/>
            <person name="Jarju S."/>
            <person name="Secka A."/>
            <person name="Antonio M."/>
            <person name="Oren A."/>
            <person name="Chaudhuri R.R."/>
            <person name="La Ragione R."/>
            <person name="Hildebrand F."/>
            <person name="Pallen M.J."/>
        </authorList>
    </citation>
    <scope>NUCLEOTIDE SEQUENCE</scope>
    <source>
        <strain evidence="2">CHK179-28034</strain>
    </source>
</reference>
<dbReference type="Pfam" id="PF05016">
    <property type="entry name" value="ParE_toxin"/>
    <property type="match status" value="1"/>
</dbReference>
<keyword evidence="1" id="KW-1277">Toxin-antitoxin system</keyword>
<dbReference type="InterPro" id="IPR035093">
    <property type="entry name" value="RelE/ParE_toxin_dom_sf"/>
</dbReference>
<proteinExistence type="predicted"/>
<dbReference type="InterPro" id="IPR007712">
    <property type="entry name" value="RelE/ParE_toxin"/>
</dbReference>
<evidence type="ECO:0000313" key="3">
    <source>
        <dbReference type="Proteomes" id="UP000824049"/>
    </source>
</evidence>
<gene>
    <name evidence="2" type="ORF">H9968_02380</name>
</gene>
<dbReference type="Proteomes" id="UP000824049">
    <property type="component" value="Unassembled WGS sequence"/>
</dbReference>
<sequence>MDKYSVKLMSRALKDLEGIYNYIAHTLLEPETALNLVNRIEDAILSLDTMPYRCPERKQGAYANRGYRQLFVENYTVVFRINEAQKMVIVVTVRYSPSKF</sequence>
<dbReference type="Gene3D" id="3.30.2310.20">
    <property type="entry name" value="RelE-like"/>
    <property type="match status" value="1"/>
</dbReference>
<comment type="caution">
    <text evidence="2">The sequence shown here is derived from an EMBL/GenBank/DDBJ whole genome shotgun (WGS) entry which is preliminary data.</text>
</comment>
<accession>A0A9D2EK79</accession>
<dbReference type="AlphaFoldDB" id="A0A9D2EK79"/>
<protein>
    <submittedName>
        <fullName evidence="2">Type II toxin-antitoxin system RelE/ParE family toxin</fullName>
    </submittedName>
</protein>
<dbReference type="SUPFAM" id="SSF143011">
    <property type="entry name" value="RelE-like"/>
    <property type="match status" value="1"/>
</dbReference>
<organism evidence="2 3">
    <name type="scientific">Candidatus Anaerobutyricum stercoris</name>
    <dbReference type="NCBI Taxonomy" id="2838457"/>
    <lineage>
        <taxon>Bacteria</taxon>
        <taxon>Bacillati</taxon>
        <taxon>Bacillota</taxon>
        <taxon>Clostridia</taxon>
        <taxon>Lachnospirales</taxon>
        <taxon>Lachnospiraceae</taxon>
        <taxon>Anaerobutyricum</taxon>
    </lineage>
</organism>
<name>A0A9D2EK79_9FIRM</name>
<dbReference type="EMBL" id="DXBR01000028">
    <property type="protein sequence ID" value="HIZ38762.1"/>
    <property type="molecule type" value="Genomic_DNA"/>
</dbReference>
<evidence type="ECO:0000256" key="1">
    <source>
        <dbReference type="ARBA" id="ARBA00022649"/>
    </source>
</evidence>
<reference evidence="2" key="2">
    <citation type="submission" date="2021-04" db="EMBL/GenBank/DDBJ databases">
        <authorList>
            <person name="Gilroy R."/>
        </authorList>
    </citation>
    <scope>NUCLEOTIDE SEQUENCE</scope>
    <source>
        <strain evidence="2">CHK179-28034</strain>
    </source>
</reference>
<evidence type="ECO:0000313" key="2">
    <source>
        <dbReference type="EMBL" id="HIZ38762.1"/>
    </source>
</evidence>